<gene>
    <name evidence="1" type="ORF">KME25_30930</name>
</gene>
<sequence>MSPRFLKGDGFLKTFRKVEAVEMPSAIRVCSTQNWILQKSEVRAEAIAF</sequence>
<name>A0A951PT69_9CYAN</name>
<evidence type="ECO:0000313" key="2">
    <source>
        <dbReference type="Proteomes" id="UP000753908"/>
    </source>
</evidence>
<reference evidence="1" key="1">
    <citation type="submission" date="2021-05" db="EMBL/GenBank/DDBJ databases">
        <authorList>
            <person name="Pietrasiak N."/>
            <person name="Ward R."/>
            <person name="Stajich J.E."/>
            <person name="Kurbessoian T."/>
        </authorList>
    </citation>
    <scope>NUCLEOTIDE SEQUENCE</scope>
    <source>
        <strain evidence="1">CPER-KK1</strain>
    </source>
</reference>
<dbReference type="AlphaFoldDB" id="A0A951PT69"/>
<reference evidence="1" key="2">
    <citation type="journal article" date="2022" name="Microbiol. Resour. Announc.">
        <title>Metagenome Sequencing to Explore Phylogenomics of Terrestrial Cyanobacteria.</title>
        <authorList>
            <person name="Ward R.D."/>
            <person name="Stajich J.E."/>
            <person name="Johansen J.R."/>
            <person name="Huntemann M."/>
            <person name="Clum A."/>
            <person name="Foster B."/>
            <person name="Foster B."/>
            <person name="Roux S."/>
            <person name="Palaniappan K."/>
            <person name="Varghese N."/>
            <person name="Mukherjee S."/>
            <person name="Reddy T.B.K."/>
            <person name="Daum C."/>
            <person name="Copeland A."/>
            <person name="Chen I.A."/>
            <person name="Ivanova N.N."/>
            <person name="Kyrpides N.C."/>
            <person name="Shapiro N."/>
            <person name="Eloe-Fadrosh E.A."/>
            <person name="Pietrasiak N."/>
        </authorList>
    </citation>
    <scope>NUCLEOTIDE SEQUENCE</scope>
    <source>
        <strain evidence="1">CPER-KK1</strain>
    </source>
</reference>
<organism evidence="1 2">
    <name type="scientific">Symplocastrum torsivum CPER-KK1</name>
    <dbReference type="NCBI Taxonomy" id="450513"/>
    <lineage>
        <taxon>Bacteria</taxon>
        <taxon>Bacillati</taxon>
        <taxon>Cyanobacteriota</taxon>
        <taxon>Cyanophyceae</taxon>
        <taxon>Oscillatoriophycideae</taxon>
        <taxon>Oscillatoriales</taxon>
        <taxon>Microcoleaceae</taxon>
        <taxon>Symplocastrum</taxon>
    </lineage>
</organism>
<evidence type="ECO:0000313" key="1">
    <source>
        <dbReference type="EMBL" id="MBW4548786.1"/>
    </source>
</evidence>
<dbReference type="EMBL" id="JAHHIF010000071">
    <property type="protein sequence ID" value="MBW4548786.1"/>
    <property type="molecule type" value="Genomic_DNA"/>
</dbReference>
<accession>A0A951PT69</accession>
<proteinExistence type="predicted"/>
<dbReference type="Proteomes" id="UP000753908">
    <property type="component" value="Unassembled WGS sequence"/>
</dbReference>
<protein>
    <submittedName>
        <fullName evidence="1">Uncharacterized protein</fullName>
    </submittedName>
</protein>
<comment type="caution">
    <text evidence="1">The sequence shown here is derived from an EMBL/GenBank/DDBJ whole genome shotgun (WGS) entry which is preliminary data.</text>
</comment>